<dbReference type="InterPro" id="IPR046338">
    <property type="entry name" value="GAIN_dom_sf"/>
</dbReference>
<dbReference type="PANTHER" id="PTHR10877:SF183">
    <property type="entry name" value="AT14535P-RELATED"/>
    <property type="match status" value="1"/>
</dbReference>
<dbReference type="PANTHER" id="PTHR10877">
    <property type="entry name" value="POLYCYSTIN FAMILY MEMBER"/>
    <property type="match status" value="1"/>
</dbReference>
<evidence type="ECO:0000256" key="5">
    <source>
        <dbReference type="ARBA" id="ARBA00023157"/>
    </source>
</evidence>
<feature type="transmembrane region" description="Helical" evidence="6">
    <location>
        <begin position="657"/>
        <end position="678"/>
    </location>
</feature>
<comment type="subcellular location">
    <subcellularLocation>
        <location evidence="1">Membrane</location>
    </subcellularLocation>
</comment>
<feature type="transmembrane region" description="Helical" evidence="6">
    <location>
        <begin position="516"/>
        <end position="541"/>
    </location>
</feature>
<dbReference type="Proteomes" id="UP001431209">
    <property type="component" value="Unassembled WGS sequence"/>
</dbReference>
<sequence length="710" mass="79985">MGLDNVYYQASQVVNQIVDYVAKNTSVNSIVNIETKYVSLIVSRNRAVDLTNKVITNSNVSLLLSSSFRTNQFNYDQVITAVQFSYFNPYGPNPNISTGILTLDFLTSNRTIISVNDLVDPIQFEIAGTFTPNVTVSNSTTHVVSPVCRYYNKTTLSWLTNGCKILNTSQIPSKCICNHTTDFAIFLEVIPRLNLLSFDDLGLIVRLNKDNYTTVVVLSVFSGIYLLALLVATTIDCLVKVKDHEVLYEIGSFRRTIYKYIKECQYLSYLSKEKIGALGRCEKITIVYVYILGAFLGNALSFGQSNSDNIIQTFAAGFICSLVVAPFVTVFLFLFTKTNGYNKKKVLPDDILSSTSVDQVPATPKMVYVDVTTPGTPIERVEENIQIDQDLLDEQSQSSQNQMLPKKHATLKLVLDWLDYKCDRLTNAVYKCIKKLTWQGVLLFVVASICYFAFVTVFVIVAPYCFEILTPNTMSAITGVLVDAYFFAIFFAFAYIRVKKFRERELLVWRAKPKVIIVGVFTLLALLAAIVAVATVNGVVLEYGTLWYFRVVVINSCLGALAILNIIWIIFMSINRKVEVGEDLTNRFVKKIAAFFKKPTWFPWWTIIFIYLLCAGYIAVSSYFLIIYGIKFDNQSNYWLGACGISLVQDIFINSPIGFLVKSILFVLIMLFFETLFFGTSAGEQIIKPPTVEVDEQITNKVFITNNLSK</sequence>
<dbReference type="InterPro" id="IPR057244">
    <property type="entry name" value="GAIN_B"/>
</dbReference>
<evidence type="ECO:0000256" key="6">
    <source>
        <dbReference type="SAM" id="Phobius"/>
    </source>
</evidence>
<evidence type="ECO:0000313" key="8">
    <source>
        <dbReference type="EMBL" id="KAL0486554.1"/>
    </source>
</evidence>
<dbReference type="GO" id="GO:0016020">
    <property type="term" value="C:membrane"/>
    <property type="evidence" value="ECO:0007669"/>
    <property type="project" value="UniProtKB-SubCell"/>
</dbReference>
<protein>
    <submittedName>
        <fullName evidence="8">9 TM domain-containing transmembrane protein</fullName>
    </submittedName>
</protein>
<feature type="transmembrane region" description="Helical" evidence="6">
    <location>
        <begin position="212"/>
        <end position="232"/>
    </location>
</feature>
<proteinExistence type="predicted"/>
<feature type="transmembrane region" description="Helical" evidence="6">
    <location>
        <begin position="476"/>
        <end position="496"/>
    </location>
</feature>
<gene>
    <name evidence="8" type="ORF">AKO1_001476</name>
</gene>
<dbReference type="SMART" id="SM00303">
    <property type="entry name" value="GPS"/>
    <property type="match status" value="1"/>
</dbReference>
<dbReference type="AlphaFoldDB" id="A0AAW2ZCY1"/>
<evidence type="ECO:0000256" key="2">
    <source>
        <dbReference type="ARBA" id="ARBA00022692"/>
    </source>
</evidence>
<organism evidence="8 9">
    <name type="scientific">Acrasis kona</name>
    <dbReference type="NCBI Taxonomy" id="1008807"/>
    <lineage>
        <taxon>Eukaryota</taxon>
        <taxon>Discoba</taxon>
        <taxon>Heterolobosea</taxon>
        <taxon>Tetramitia</taxon>
        <taxon>Eutetramitia</taxon>
        <taxon>Acrasidae</taxon>
        <taxon>Acrasis</taxon>
    </lineage>
</organism>
<feature type="transmembrane region" description="Helical" evidence="6">
    <location>
        <begin position="284"/>
        <end position="302"/>
    </location>
</feature>
<evidence type="ECO:0000256" key="1">
    <source>
        <dbReference type="ARBA" id="ARBA00004370"/>
    </source>
</evidence>
<name>A0AAW2ZCY1_9EUKA</name>
<keyword evidence="4 6" id="KW-0472">Membrane</keyword>
<keyword evidence="3 6" id="KW-1133">Transmembrane helix</keyword>
<evidence type="ECO:0000313" key="9">
    <source>
        <dbReference type="Proteomes" id="UP001431209"/>
    </source>
</evidence>
<feature type="transmembrane region" description="Helical" evidence="6">
    <location>
        <begin position="441"/>
        <end position="464"/>
    </location>
</feature>
<accession>A0AAW2ZCY1</accession>
<evidence type="ECO:0000256" key="3">
    <source>
        <dbReference type="ARBA" id="ARBA00022989"/>
    </source>
</evidence>
<feature type="transmembrane region" description="Helical" evidence="6">
    <location>
        <begin position="314"/>
        <end position="335"/>
    </location>
</feature>
<feature type="transmembrane region" description="Helical" evidence="6">
    <location>
        <begin position="604"/>
        <end position="630"/>
    </location>
</feature>
<feature type="transmembrane region" description="Helical" evidence="6">
    <location>
        <begin position="547"/>
        <end position="571"/>
    </location>
</feature>
<evidence type="ECO:0000259" key="7">
    <source>
        <dbReference type="PROSITE" id="PS50221"/>
    </source>
</evidence>
<dbReference type="EMBL" id="JAOPGA020001241">
    <property type="protein sequence ID" value="KAL0486554.1"/>
    <property type="molecule type" value="Genomic_DNA"/>
</dbReference>
<dbReference type="PROSITE" id="PS50221">
    <property type="entry name" value="GAIN_B"/>
    <property type="match status" value="1"/>
</dbReference>
<feature type="domain" description="GAIN-B" evidence="7">
    <location>
        <begin position="16"/>
        <end position="193"/>
    </location>
</feature>
<evidence type="ECO:0000256" key="4">
    <source>
        <dbReference type="ARBA" id="ARBA00023136"/>
    </source>
</evidence>
<keyword evidence="5" id="KW-1015">Disulfide bond</keyword>
<comment type="caution">
    <text evidence="8">The sequence shown here is derived from an EMBL/GenBank/DDBJ whole genome shotgun (WGS) entry which is preliminary data.</text>
</comment>
<dbReference type="Pfam" id="PF01825">
    <property type="entry name" value="GPS"/>
    <property type="match status" value="1"/>
</dbReference>
<keyword evidence="2 6" id="KW-0812">Transmembrane</keyword>
<dbReference type="InterPro" id="IPR000203">
    <property type="entry name" value="GPS"/>
</dbReference>
<dbReference type="InterPro" id="IPR051223">
    <property type="entry name" value="Polycystin"/>
</dbReference>
<keyword evidence="9" id="KW-1185">Reference proteome</keyword>
<dbReference type="Gene3D" id="2.60.220.50">
    <property type="match status" value="1"/>
</dbReference>
<reference evidence="8 9" key="1">
    <citation type="submission" date="2024-03" db="EMBL/GenBank/DDBJ databases">
        <title>The Acrasis kona genome and developmental transcriptomes reveal deep origins of eukaryotic multicellular pathways.</title>
        <authorList>
            <person name="Sheikh S."/>
            <person name="Fu C.-J."/>
            <person name="Brown M.W."/>
            <person name="Baldauf S.L."/>
        </authorList>
    </citation>
    <scope>NUCLEOTIDE SEQUENCE [LARGE SCALE GENOMIC DNA]</scope>
    <source>
        <strain evidence="8 9">ATCC MYA-3509</strain>
    </source>
</reference>